<dbReference type="Gene3D" id="3.30.160.60">
    <property type="entry name" value="Classic Zinc Finger"/>
    <property type="match status" value="2"/>
</dbReference>
<feature type="region of interest" description="Disordered" evidence="10">
    <location>
        <begin position="626"/>
        <end position="646"/>
    </location>
</feature>
<accession>A0A8H7U6Y9</accession>
<comment type="similarity">
    <text evidence="8">Belongs to the pacC/RIM101 family.</text>
</comment>
<dbReference type="InterPro" id="IPR036236">
    <property type="entry name" value="Znf_C2H2_sf"/>
</dbReference>
<evidence type="ECO:0000313" key="13">
    <source>
        <dbReference type="Proteomes" id="UP000612746"/>
    </source>
</evidence>
<evidence type="ECO:0000256" key="10">
    <source>
        <dbReference type="SAM" id="MobiDB-lite"/>
    </source>
</evidence>
<dbReference type="GO" id="GO:0045944">
    <property type="term" value="P:positive regulation of transcription by RNA polymerase II"/>
    <property type="evidence" value="ECO:0007669"/>
    <property type="project" value="TreeGrafter"/>
</dbReference>
<feature type="domain" description="C2H2-type" evidence="11">
    <location>
        <begin position="12"/>
        <end position="42"/>
    </location>
</feature>
<evidence type="ECO:0000259" key="11">
    <source>
        <dbReference type="PROSITE" id="PS50157"/>
    </source>
</evidence>
<comment type="subcellular location">
    <subcellularLocation>
        <location evidence="1">Nucleus</location>
    </subcellularLocation>
</comment>
<proteinExistence type="inferred from homology"/>
<keyword evidence="3" id="KW-0479">Metal-binding</keyword>
<sequence>METAVELAPEAYPCRWDDCAKLYTDPELLYLHLTTDHVGRKATRNLCLKCHWADCSVETVKRDHITSHLRVHIPLKPHHCMVRTELFQYCNKTFKRPQDLKKHEKTHTEEEIQQALATQHYLQPSPTGLQPLTPPRHSLSDMSLTPNNINQHSPSGYPISPPQSTYSEELLDSFSVQPNTSPYTDITDQFTSGENALEFSADDFINLHDGTVATGEPVLANSNKRSRGSADASDAINELFADVLQNKKFKTNDGLKPEYSPDVVNRLNTLSTFVDGLDTNAVNLNVQDGQDLLLFNEWIAQLSSNIGQGDEALGFQLNQSPLSNTAYQNTPANALGDSTSPLGEAASYSAIFANPDINYAAANNSPYDIDQDIMSTSAGALYPTAGESQYVHSKPSADYNMAMSYPDMNSSVGTIGQRQHYSNTPSIAPTYFMPNMNVSLNYGRSNQPEKLDYSTLAHKRTPRTDSSLQVKPQVEEDSLPSKEPVSHERKKNVQTVLSQMAGPRQNYKPLSHKFTQFIQYITPDQNADKKDGTSRGISPSQSDAATYPNHTVEDDTDSNVDILTRNMDNVHLEDGQEHGENGPSGTTSLYPTSPVEVTESSSDIDTRRKHLLLLQRLYEVVSSKYTNAEHQPSGVVVSSPPTVPAQ</sequence>
<protein>
    <recommendedName>
        <fullName evidence="11">C2H2-type domain-containing protein</fullName>
    </recommendedName>
</protein>
<gene>
    <name evidence="12" type="ORF">INT44_006649</name>
</gene>
<dbReference type="PROSITE" id="PS50157">
    <property type="entry name" value="ZINC_FINGER_C2H2_2"/>
    <property type="match status" value="3"/>
</dbReference>
<keyword evidence="4" id="KW-0677">Repeat</keyword>
<evidence type="ECO:0000313" key="12">
    <source>
        <dbReference type="EMBL" id="KAG2172476.1"/>
    </source>
</evidence>
<dbReference type="GO" id="GO:0008270">
    <property type="term" value="F:zinc ion binding"/>
    <property type="evidence" value="ECO:0007669"/>
    <property type="project" value="UniProtKB-KW"/>
</dbReference>
<evidence type="ECO:0000256" key="7">
    <source>
        <dbReference type="ARBA" id="ARBA00023242"/>
    </source>
</evidence>
<keyword evidence="7" id="KW-0539">Nucleus</keyword>
<evidence type="ECO:0000256" key="1">
    <source>
        <dbReference type="ARBA" id="ARBA00004123"/>
    </source>
</evidence>
<dbReference type="Proteomes" id="UP000612746">
    <property type="component" value="Unassembled WGS sequence"/>
</dbReference>
<organism evidence="12 13">
    <name type="scientific">Umbelopsis vinacea</name>
    <dbReference type="NCBI Taxonomy" id="44442"/>
    <lineage>
        <taxon>Eukaryota</taxon>
        <taxon>Fungi</taxon>
        <taxon>Fungi incertae sedis</taxon>
        <taxon>Mucoromycota</taxon>
        <taxon>Mucoromycotina</taxon>
        <taxon>Umbelopsidomycetes</taxon>
        <taxon>Umbelopsidales</taxon>
        <taxon>Umbelopsidaceae</taxon>
        <taxon>Umbelopsis</taxon>
    </lineage>
</organism>
<feature type="region of interest" description="Disordered" evidence="10">
    <location>
        <begin position="523"/>
        <end position="557"/>
    </location>
</feature>
<feature type="region of interest" description="Disordered" evidence="10">
    <location>
        <begin position="455"/>
        <end position="492"/>
    </location>
</feature>
<dbReference type="OrthoDB" id="6155966at2759"/>
<feature type="region of interest" description="Disordered" evidence="10">
    <location>
        <begin position="573"/>
        <end position="604"/>
    </location>
</feature>
<feature type="compositionally biased region" description="Polar residues" evidence="10">
    <location>
        <begin position="535"/>
        <end position="544"/>
    </location>
</feature>
<keyword evidence="6" id="KW-0862">Zinc</keyword>
<name>A0A8H7U6Y9_9FUNG</name>
<evidence type="ECO:0000256" key="3">
    <source>
        <dbReference type="ARBA" id="ARBA00022723"/>
    </source>
</evidence>
<feature type="domain" description="C2H2-type" evidence="11">
    <location>
        <begin position="48"/>
        <end position="77"/>
    </location>
</feature>
<evidence type="ECO:0000256" key="4">
    <source>
        <dbReference type="ARBA" id="ARBA00022737"/>
    </source>
</evidence>
<keyword evidence="13" id="KW-1185">Reference proteome</keyword>
<reference evidence="12" key="1">
    <citation type="submission" date="2020-12" db="EMBL/GenBank/DDBJ databases">
        <title>Metabolic potential, ecology and presence of endohyphal bacteria is reflected in genomic diversity of Mucoromycotina.</title>
        <authorList>
            <person name="Muszewska A."/>
            <person name="Okrasinska A."/>
            <person name="Steczkiewicz K."/>
            <person name="Drgas O."/>
            <person name="Orlowska M."/>
            <person name="Perlinska-Lenart U."/>
            <person name="Aleksandrzak-Piekarczyk T."/>
            <person name="Szatraj K."/>
            <person name="Zielenkiewicz U."/>
            <person name="Pilsyk S."/>
            <person name="Malc E."/>
            <person name="Mieczkowski P."/>
            <person name="Kruszewska J.S."/>
            <person name="Biernat P."/>
            <person name="Pawlowska J."/>
        </authorList>
    </citation>
    <scope>NUCLEOTIDE SEQUENCE</scope>
    <source>
        <strain evidence="12">WA0000051536</strain>
    </source>
</reference>
<dbReference type="SUPFAM" id="SSF57667">
    <property type="entry name" value="beta-beta-alpha zinc fingers"/>
    <property type="match status" value="2"/>
</dbReference>
<dbReference type="SMART" id="SM00355">
    <property type="entry name" value="ZnF_C2H2"/>
    <property type="match status" value="3"/>
</dbReference>
<evidence type="ECO:0000256" key="2">
    <source>
        <dbReference type="ARBA" id="ARBA00022491"/>
    </source>
</evidence>
<evidence type="ECO:0000256" key="8">
    <source>
        <dbReference type="ARBA" id="ARBA00038089"/>
    </source>
</evidence>
<keyword evidence="2" id="KW-0678">Repressor</keyword>
<evidence type="ECO:0000256" key="9">
    <source>
        <dbReference type="PROSITE-ProRule" id="PRU00042"/>
    </source>
</evidence>
<evidence type="ECO:0000256" key="5">
    <source>
        <dbReference type="ARBA" id="ARBA00022771"/>
    </source>
</evidence>
<dbReference type="AlphaFoldDB" id="A0A8H7U6Y9"/>
<dbReference type="GO" id="GO:0005634">
    <property type="term" value="C:nucleus"/>
    <property type="evidence" value="ECO:0007669"/>
    <property type="project" value="UniProtKB-SubCell"/>
</dbReference>
<feature type="domain" description="C2H2-type" evidence="11">
    <location>
        <begin position="78"/>
        <end position="112"/>
    </location>
</feature>
<dbReference type="EMBL" id="JAEPRA010000024">
    <property type="protein sequence ID" value="KAG2172476.1"/>
    <property type="molecule type" value="Genomic_DNA"/>
</dbReference>
<dbReference type="InterPro" id="IPR050806">
    <property type="entry name" value="pacC/RIM101"/>
</dbReference>
<comment type="caution">
    <text evidence="12">The sequence shown here is derived from an EMBL/GenBank/DDBJ whole genome shotgun (WGS) entry which is preliminary data.</text>
</comment>
<keyword evidence="5 9" id="KW-0863">Zinc-finger</keyword>
<dbReference type="PROSITE" id="PS00028">
    <property type="entry name" value="ZINC_FINGER_C2H2_1"/>
    <property type="match status" value="1"/>
</dbReference>
<dbReference type="PANTHER" id="PTHR47257:SF1">
    <property type="entry name" value="PH-RESPONSE TRANSCRIPTION FACTOR PACC_RIM101"/>
    <property type="match status" value="1"/>
</dbReference>
<dbReference type="Pfam" id="PF00096">
    <property type="entry name" value="zf-C2H2"/>
    <property type="match status" value="1"/>
</dbReference>
<dbReference type="InterPro" id="IPR013087">
    <property type="entry name" value="Znf_C2H2_type"/>
</dbReference>
<evidence type="ECO:0000256" key="6">
    <source>
        <dbReference type="ARBA" id="ARBA00022833"/>
    </source>
</evidence>
<dbReference type="PANTHER" id="PTHR47257">
    <property type="entry name" value="PH-RESPONSE TRANSCRIPTION FACTOR PACC/RIM101"/>
    <property type="match status" value="1"/>
</dbReference>